<evidence type="ECO:0000256" key="1">
    <source>
        <dbReference type="ARBA" id="ARBA00022679"/>
    </source>
</evidence>
<feature type="domain" description="N-acetyltransferase" evidence="3">
    <location>
        <begin position="10"/>
        <end position="151"/>
    </location>
</feature>
<gene>
    <name evidence="4" type="ORF">GCM10017579_03090</name>
</gene>
<evidence type="ECO:0000313" key="5">
    <source>
        <dbReference type="Proteomes" id="UP001142292"/>
    </source>
</evidence>
<dbReference type="InterPro" id="IPR016181">
    <property type="entry name" value="Acyl_CoA_acyltransferase"/>
</dbReference>
<dbReference type="EMBL" id="BSEL01000001">
    <property type="protein sequence ID" value="GLJ66273.1"/>
    <property type="molecule type" value="Genomic_DNA"/>
</dbReference>
<accession>A0ABQ5SRP8</accession>
<name>A0ABQ5SRP8_9ACTN</name>
<keyword evidence="5" id="KW-1185">Reference proteome</keyword>
<reference evidence="4" key="1">
    <citation type="journal article" date="2014" name="Int. J. Syst. Evol. Microbiol.">
        <title>Complete genome of a new Firmicutes species belonging to the dominant human colonic microbiota ('Ruminococcus bicirculans') reveals two chromosomes and a selective capacity to utilize plant glucans.</title>
        <authorList>
            <consortium name="NISC Comparative Sequencing Program"/>
            <person name="Wegmann U."/>
            <person name="Louis P."/>
            <person name="Goesmann A."/>
            <person name="Henrissat B."/>
            <person name="Duncan S.H."/>
            <person name="Flint H.J."/>
        </authorList>
    </citation>
    <scope>NUCLEOTIDE SEQUENCE</scope>
    <source>
        <strain evidence="4">VKM Ac-1246</strain>
    </source>
</reference>
<organism evidence="4 5">
    <name type="scientific">Nocardioides luteus</name>
    <dbReference type="NCBI Taxonomy" id="1844"/>
    <lineage>
        <taxon>Bacteria</taxon>
        <taxon>Bacillati</taxon>
        <taxon>Actinomycetota</taxon>
        <taxon>Actinomycetes</taxon>
        <taxon>Propionibacteriales</taxon>
        <taxon>Nocardioidaceae</taxon>
        <taxon>Nocardioides</taxon>
    </lineage>
</organism>
<dbReference type="InterPro" id="IPR050832">
    <property type="entry name" value="Bact_Acetyltransf"/>
</dbReference>
<reference evidence="4" key="2">
    <citation type="submission" date="2023-01" db="EMBL/GenBank/DDBJ databases">
        <authorList>
            <person name="Sun Q."/>
            <person name="Evtushenko L."/>
        </authorList>
    </citation>
    <scope>NUCLEOTIDE SEQUENCE</scope>
    <source>
        <strain evidence="4">VKM Ac-1246</strain>
    </source>
</reference>
<dbReference type="Proteomes" id="UP001142292">
    <property type="component" value="Unassembled WGS sequence"/>
</dbReference>
<keyword evidence="2" id="KW-0012">Acyltransferase</keyword>
<proteinExistence type="predicted"/>
<dbReference type="InterPro" id="IPR000182">
    <property type="entry name" value="GNAT_dom"/>
</dbReference>
<protein>
    <recommendedName>
        <fullName evidence="3">N-acetyltransferase domain-containing protein</fullName>
    </recommendedName>
</protein>
<comment type="caution">
    <text evidence="4">The sequence shown here is derived from an EMBL/GenBank/DDBJ whole genome shotgun (WGS) entry which is preliminary data.</text>
</comment>
<dbReference type="SUPFAM" id="SSF55729">
    <property type="entry name" value="Acyl-CoA N-acyltransferases (Nat)"/>
    <property type="match status" value="1"/>
</dbReference>
<evidence type="ECO:0000313" key="4">
    <source>
        <dbReference type="EMBL" id="GLJ66273.1"/>
    </source>
</evidence>
<dbReference type="Gene3D" id="3.40.630.30">
    <property type="match status" value="1"/>
</dbReference>
<dbReference type="RefSeq" id="WP_229787268.1">
    <property type="nucleotide sequence ID" value="NZ_BMRK01000002.1"/>
</dbReference>
<sequence length="158" mass="17015">MVNVVKGAGEEIALVAAGIWAEATAKRDGFATTAPAEAKLPGIRRALDAGGTIQMAYDGDQPIGFALLVPGRGVLELRYFAVASEAWGTGVASELMAALVDRARASDVTVLELWVLQVNARAIAFYERSGWRTTPDLKSQVDSRRIERRLERILTVST</sequence>
<dbReference type="CDD" id="cd04301">
    <property type="entry name" value="NAT_SF"/>
    <property type="match status" value="1"/>
</dbReference>
<evidence type="ECO:0000256" key="2">
    <source>
        <dbReference type="ARBA" id="ARBA00023315"/>
    </source>
</evidence>
<dbReference type="PROSITE" id="PS51186">
    <property type="entry name" value="GNAT"/>
    <property type="match status" value="1"/>
</dbReference>
<keyword evidence="1" id="KW-0808">Transferase</keyword>
<dbReference type="PANTHER" id="PTHR43877">
    <property type="entry name" value="AMINOALKYLPHOSPHONATE N-ACETYLTRANSFERASE-RELATED-RELATED"/>
    <property type="match status" value="1"/>
</dbReference>
<evidence type="ECO:0000259" key="3">
    <source>
        <dbReference type="PROSITE" id="PS51186"/>
    </source>
</evidence>
<dbReference type="Pfam" id="PF00583">
    <property type="entry name" value="Acetyltransf_1"/>
    <property type="match status" value="1"/>
</dbReference>